<dbReference type="PROSITE" id="PS50191">
    <property type="entry name" value="CRAL_TRIO"/>
    <property type="match status" value="1"/>
</dbReference>
<dbReference type="InterPro" id="IPR026116">
    <property type="entry name" value="GT18_cat"/>
</dbReference>
<feature type="domain" description="PRELI/MSF1" evidence="18">
    <location>
        <begin position="2000"/>
        <end position="2173"/>
    </location>
</feature>
<feature type="compositionally biased region" description="Polar residues" evidence="14">
    <location>
        <begin position="1116"/>
        <end position="1128"/>
    </location>
</feature>
<feature type="compositionally biased region" description="Basic and acidic residues" evidence="14">
    <location>
        <begin position="568"/>
        <end position="582"/>
    </location>
</feature>
<dbReference type="Gene3D" id="3.40.525.10">
    <property type="entry name" value="CRAL-TRIO lipid binding domain"/>
    <property type="match status" value="1"/>
</dbReference>
<dbReference type="InterPro" id="IPR036865">
    <property type="entry name" value="CRAL-TRIO_dom_sf"/>
</dbReference>
<feature type="region of interest" description="Disordered" evidence="14">
    <location>
        <begin position="266"/>
        <end position="328"/>
    </location>
</feature>
<feature type="domain" description="CRAL-TRIO" evidence="16">
    <location>
        <begin position="2318"/>
        <end position="2494"/>
    </location>
</feature>
<evidence type="ECO:0000256" key="11">
    <source>
        <dbReference type="ARBA" id="ARBA00023136"/>
    </source>
</evidence>
<dbReference type="SUPFAM" id="SSF101576">
    <property type="entry name" value="Supernatant protein factor (SPF), C-terminal domain"/>
    <property type="match status" value="1"/>
</dbReference>
<evidence type="ECO:0000256" key="14">
    <source>
        <dbReference type="SAM" id="MobiDB-lite"/>
    </source>
</evidence>
<feature type="compositionally biased region" description="Low complexity" evidence="14">
    <location>
        <begin position="629"/>
        <end position="643"/>
    </location>
</feature>
<feature type="compositionally biased region" description="Basic and acidic residues" evidence="14">
    <location>
        <begin position="612"/>
        <end position="628"/>
    </location>
</feature>
<comment type="pathway">
    <text evidence="2">Protein modification; protein glycosylation.</text>
</comment>
<evidence type="ECO:0000256" key="6">
    <source>
        <dbReference type="ARBA" id="ARBA00022679"/>
    </source>
</evidence>
<feature type="compositionally biased region" description="Basic and acidic residues" evidence="14">
    <location>
        <begin position="531"/>
        <end position="542"/>
    </location>
</feature>
<dbReference type="Pfam" id="PF04707">
    <property type="entry name" value="PRELI"/>
    <property type="match status" value="1"/>
</dbReference>
<dbReference type="InterPro" id="IPR052105">
    <property type="entry name" value="MGAT5_Glycosyltransferase"/>
</dbReference>
<evidence type="ECO:0000256" key="4">
    <source>
        <dbReference type="ARBA" id="ARBA00012671"/>
    </source>
</evidence>
<dbReference type="InterPro" id="IPR036273">
    <property type="entry name" value="CRAL/TRIO_N_dom_sf"/>
</dbReference>
<dbReference type="SMART" id="SM01100">
    <property type="entry name" value="CRAL_TRIO_N"/>
    <property type="match status" value="1"/>
</dbReference>
<protein>
    <recommendedName>
        <fullName evidence="4">alpha-1,6-mannosyl-glycoprotein 6-beta-N-acetylglucosaminyltransferase</fullName>
        <ecNumber evidence="4">2.4.1.155</ecNumber>
    </recommendedName>
</protein>
<name>A0A444UNM0_ACIRT</name>
<dbReference type="FunFam" id="1.10.8.10:FF:000027">
    <property type="entry name" value="Trinucleotide repeat-containing gene 6C protein"/>
    <property type="match status" value="1"/>
</dbReference>
<dbReference type="EC" id="2.4.1.155" evidence="4"/>
<keyword evidence="20" id="KW-1185">Reference proteome</keyword>
<dbReference type="GO" id="GO:0000139">
    <property type="term" value="C:Golgi membrane"/>
    <property type="evidence" value="ECO:0007669"/>
    <property type="project" value="UniProtKB-SubCell"/>
</dbReference>
<feature type="compositionally biased region" description="Polar residues" evidence="14">
    <location>
        <begin position="419"/>
        <end position="449"/>
    </location>
</feature>
<accession>A0A444UNM0</accession>
<comment type="caution">
    <text evidence="19">The sequence shown here is derived from an EMBL/GenBank/DDBJ whole genome shotgun (WGS) entry which is preliminary data.</text>
</comment>
<evidence type="ECO:0000256" key="13">
    <source>
        <dbReference type="ARBA" id="ARBA00048243"/>
    </source>
</evidence>
<comment type="catalytic activity">
    <reaction evidence="13">
        <text>N(4)-{beta-D-GlcNAc-(1-&gt;2)-[beta-D-GlcNAc-(1-&gt;4)]-alpha-D-Man-(1-&gt;3)-[beta-D-GlcNAc-(1-&gt;2)-alpha-D-Man-(1-&gt;6)]-beta-D-Man-(1-&gt;4)-beta-D-GlcNAc-(1-&gt;4)-beta-D-GlcNAc}-L-asparaginyl-[protein] + UDP-N-acetyl-alpha-D-glucosamine = N(4)-{beta-D-GlcNAc-(1-&gt;2)-[beta-D-GlcNAc-(1-&gt;4)]-alpha-D-Man-(1-&gt;3)-[beta-D-GlcNAc-(1-&gt;2)-[beta-D-GlcNAc-(1-&gt;6)]-alpha-D-Man-(1-&gt;6)]-beta-D-Man-(1-&gt;4)-beta-D-GlcNAc-(1-&gt;4)-beta-D-GlcNAc}-L-asparaginyl-[protein] + UDP + H(+)</text>
        <dbReference type="Rhea" id="RHEA:16921"/>
        <dbReference type="Rhea" id="RHEA-COMP:14374"/>
        <dbReference type="Rhea" id="RHEA-COMP:14377"/>
        <dbReference type="ChEBI" id="CHEBI:15378"/>
        <dbReference type="ChEBI" id="CHEBI:57705"/>
        <dbReference type="ChEBI" id="CHEBI:58223"/>
        <dbReference type="ChEBI" id="CHEBI:139507"/>
        <dbReference type="ChEBI" id="CHEBI:139510"/>
        <dbReference type="EC" id="2.4.1.155"/>
    </reaction>
</comment>
<keyword evidence="12" id="KW-0325">Glycoprotein</keyword>
<dbReference type="InterPro" id="IPR041917">
    <property type="entry name" value="TNR6C_UBA"/>
</dbReference>
<dbReference type="Gene3D" id="1.10.8.10">
    <property type="entry name" value="DNA helicase RuvA subunit, C-terminal domain"/>
    <property type="match status" value="1"/>
</dbReference>
<dbReference type="InterPro" id="IPR001251">
    <property type="entry name" value="CRAL-TRIO_dom"/>
</dbReference>
<dbReference type="InterPro" id="IPR036598">
    <property type="entry name" value="GOLD_dom_sf"/>
</dbReference>
<feature type="compositionally biased region" description="Gly residues" evidence="14">
    <location>
        <begin position="848"/>
        <end position="857"/>
    </location>
</feature>
<feature type="region of interest" description="Disordered" evidence="14">
    <location>
        <begin position="2214"/>
        <end position="2233"/>
    </location>
</feature>
<dbReference type="Gene3D" id="2.60.120.680">
    <property type="entry name" value="GOLD domain"/>
    <property type="match status" value="1"/>
</dbReference>
<feature type="compositionally biased region" description="Low complexity" evidence="14">
    <location>
        <begin position="112"/>
        <end position="132"/>
    </location>
</feature>
<reference evidence="19 20" key="1">
    <citation type="submission" date="2019-01" db="EMBL/GenBank/DDBJ databases">
        <title>Draft Genome and Complete Hox-Cluster Characterization of the Sterlet Sturgeon (Acipenser ruthenus).</title>
        <authorList>
            <person name="Wei Q."/>
        </authorList>
    </citation>
    <scope>NUCLEOTIDE SEQUENCE [LARGE SCALE GENOMIC DNA]</scope>
    <source>
        <strain evidence="19">WHYD16114868_AA</strain>
        <tissue evidence="19">Blood</tissue>
    </source>
</reference>
<feature type="region of interest" description="Disordered" evidence="14">
    <location>
        <begin position="1116"/>
        <end position="1135"/>
    </location>
</feature>
<evidence type="ECO:0000259" key="15">
    <source>
        <dbReference type="PROSITE" id="PS50030"/>
    </source>
</evidence>
<dbReference type="FunFam" id="3.40.525.10:FF:000006">
    <property type="entry name" value="SEC14-like lipid binding 1"/>
    <property type="match status" value="1"/>
</dbReference>
<dbReference type="InterPro" id="IPR006797">
    <property type="entry name" value="PRELI/MSF1_dom"/>
</dbReference>
<keyword evidence="5" id="KW-0328">Glycosyltransferase</keyword>
<feature type="compositionally biased region" description="Polar residues" evidence="14">
    <location>
        <begin position="691"/>
        <end position="700"/>
    </location>
</feature>
<dbReference type="GO" id="GO:0006487">
    <property type="term" value="P:protein N-linked glycosylation"/>
    <property type="evidence" value="ECO:0007669"/>
    <property type="project" value="TreeGrafter"/>
</dbReference>
<evidence type="ECO:0000256" key="5">
    <source>
        <dbReference type="ARBA" id="ARBA00022676"/>
    </source>
</evidence>
<dbReference type="Pfam" id="PF10427">
    <property type="entry name" value="Ago_hook"/>
    <property type="match status" value="1"/>
</dbReference>
<keyword evidence="10" id="KW-0333">Golgi apparatus</keyword>
<evidence type="ECO:0000256" key="8">
    <source>
        <dbReference type="ARBA" id="ARBA00022968"/>
    </source>
</evidence>
<evidence type="ECO:0000256" key="3">
    <source>
        <dbReference type="ARBA" id="ARBA00007477"/>
    </source>
</evidence>
<feature type="domain" description="UBA" evidence="15">
    <location>
        <begin position="1144"/>
        <end position="1189"/>
    </location>
</feature>
<dbReference type="InterPro" id="IPR015940">
    <property type="entry name" value="UBA"/>
</dbReference>
<dbReference type="EMBL" id="SCEB01214182">
    <property type="protein sequence ID" value="RXM36763.1"/>
    <property type="molecule type" value="Genomic_DNA"/>
</dbReference>
<evidence type="ECO:0000259" key="18">
    <source>
        <dbReference type="PROSITE" id="PS50904"/>
    </source>
</evidence>
<evidence type="ECO:0000256" key="1">
    <source>
        <dbReference type="ARBA" id="ARBA00004323"/>
    </source>
</evidence>
<evidence type="ECO:0000256" key="12">
    <source>
        <dbReference type="ARBA" id="ARBA00023180"/>
    </source>
</evidence>
<dbReference type="PROSITE" id="PS50866">
    <property type="entry name" value="GOLD"/>
    <property type="match status" value="1"/>
</dbReference>
<feature type="compositionally biased region" description="Basic and acidic residues" evidence="14">
    <location>
        <begin position="45"/>
        <end position="86"/>
    </location>
</feature>
<organism evidence="19 20">
    <name type="scientific">Acipenser ruthenus</name>
    <name type="common">Sterlet sturgeon</name>
    <dbReference type="NCBI Taxonomy" id="7906"/>
    <lineage>
        <taxon>Eukaryota</taxon>
        <taxon>Metazoa</taxon>
        <taxon>Chordata</taxon>
        <taxon>Craniata</taxon>
        <taxon>Vertebrata</taxon>
        <taxon>Euteleostomi</taxon>
        <taxon>Actinopterygii</taxon>
        <taxon>Chondrostei</taxon>
        <taxon>Acipenseriformes</taxon>
        <taxon>Acipenseridae</taxon>
        <taxon>Acipenser</taxon>
    </lineage>
</organism>
<comment type="similarity">
    <text evidence="3">Belongs to the glycosyltransferase 18 family.</text>
</comment>
<evidence type="ECO:0000313" key="19">
    <source>
        <dbReference type="EMBL" id="RXM36763.1"/>
    </source>
</evidence>
<feature type="region of interest" description="Disordered" evidence="14">
    <location>
        <begin position="40"/>
        <end position="197"/>
    </location>
</feature>
<dbReference type="UniPathway" id="UPA00378"/>
<feature type="region of interest" description="Disordered" evidence="14">
    <location>
        <begin position="2794"/>
        <end position="2814"/>
    </location>
</feature>
<keyword evidence="8" id="KW-0735">Signal-anchor</keyword>
<keyword evidence="11" id="KW-0472">Membrane</keyword>
<feature type="compositionally biased region" description="Low complexity" evidence="14">
    <location>
        <begin position="650"/>
        <end position="676"/>
    </location>
</feature>
<comment type="subcellular location">
    <subcellularLocation>
        <location evidence="1">Golgi apparatus membrane</location>
        <topology evidence="1">Single-pass type II membrane protein</topology>
    </subcellularLocation>
</comment>
<dbReference type="InterPro" id="IPR009060">
    <property type="entry name" value="UBA-like_sf"/>
</dbReference>
<feature type="compositionally biased region" description="Polar residues" evidence="14">
    <location>
        <begin position="598"/>
        <end position="609"/>
    </location>
</feature>
<feature type="compositionally biased region" description="Basic and acidic residues" evidence="14">
    <location>
        <begin position="142"/>
        <end position="157"/>
    </location>
</feature>
<feature type="compositionally biased region" description="Polar residues" evidence="14">
    <location>
        <begin position="2801"/>
        <end position="2814"/>
    </location>
</feature>
<evidence type="ECO:0000256" key="2">
    <source>
        <dbReference type="ARBA" id="ARBA00004922"/>
    </source>
</evidence>
<feature type="compositionally biased region" description="Low complexity" evidence="14">
    <location>
        <begin position="912"/>
        <end position="940"/>
    </location>
</feature>
<feature type="region of interest" description="Disordered" evidence="14">
    <location>
        <begin position="361"/>
        <end position="456"/>
    </location>
</feature>
<feature type="compositionally biased region" description="Polar residues" evidence="14">
    <location>
        <begin position="972"/>
        <end position="990"/>
    </location>
</feature>
<dbReference type="CDD" id="cd14283">
    <property type="entry name" value="UBA_TNR6C"/>
    <property type="match status" value="1"/>
</dbReference>
<dbReference type="SMART" id="SM00516">
    <property type="entry name" value="SEC14"/>
    <property type="match status" value="1"/>
</dbReference>
<dbReference type="SUPFAM" id="SSF52087">
    <property type="entry name" value="CRAL/TRIO domain"/>
    <property type="match status" value="1"/>
</dbReference>
<dbReference type="Pfam" id="PF03765">
    <property type="entry name" value="CRAL_TRIO_N"/>
    <property type="match status" value="1"/>
</dbReference>
<proteinExistence type="inferred from homology"/>
<dbReference type="Pfam" id="PF15024">
    <property type="entry name" value="Glyco_transf_18"/>
    <property type="match status" value="1"/>
</dbReference>
<dbReference type="InterPro" id="IPR011074">
    <property type="entry name" value="CRAL/TRIO_N_dom"/>
</dbReference>
<feature type="compositionally biased region" description="Low complexity" evidence="14">
    <location>
        <begin position="951"/>
        <end position="971"/>
    </location>
</feature>
<feature type="compositionally biased region" description="Gly residues" evidence="14">
    <location>
        <begin position="755"/>
        <end position="771"/>
    </location>
</feature>
<sequence>MLRNNNNYRFVFMSQCDWLSHCVGSAEAVKHRALAMAGIANSQHAKSEKEQQTQEENHLMEEKKKKKQEEKKKKEAAHRKAAEQKTKVPVSAKLSPSPPHPANPSVTPPIPTVSSSGNGKRAPPSAQQQQQQQPPPAAPRFPPREVPPRFRQQEHKQLLKRGQPLPAGTLATTGQPGASSPPQTPASPSKQHTELPHQSGLGAQYENLHWGHQPSNRIWDQVIIDQSDTEAWPSISYSESHAPPECTTDIDCTTEISSSSNMSIATGAGQQSHFSTHHPSSKNSGNHSGNMVSNQGGASRGWGAAPTHCPSAIGSEGKTDSMPMGGRGQPCWGSSNFNLNLNPNANPAAWPVLGHEGAGMGGGGLGGNNPPPPPNLCSPASAPPAQVGGGSMGSTNGNPIGGSGNSPWGSILPPDPTESRPSPSTNVSFSVEPQNLSTDGPNYTKQQPLSPIHGLPSWGSVPVDMVHLVQPQVNGEGGSVWGNGDAKPTASKDSAWDSGPPSDPGILTPWGRGGSNAGAWGRSACSGGGDWGKHSSEAKGWETSDSPPQEQTVSWSNAPASEGSNDSLEGRSRRMERPHGELDAPPSLPRQDLDPRVLSNTGWGQTPVRQHTAWELEELARSDRKNDTGADSWSTGSSSSSSSGPPPAPATASANPAAAHMSNSGGKGEGSSSNTSASPGWGNPAPVLPTPASSQPSSSWGEAVSKEAHSGPGECAGSSNSTAPKGGMSWGQEEKSPSWDDPPAKPEPQSWGEGPKPGHGWGTGASGGGDWGEPREEKKNGVTAASWEENPRNAGWGKQGAGVRGGWMEAQRPSAPVQGWGGKPQDNSNSSGSVGSWGGAGTVKQCGTGWGGGGRGGSKQEQGGEPTGWEEPSPPSMRRKMEIDDGTSAWGDPSTYKKTVNLWDKNNPVIQSSPGSAAASNNHGSAAASNNHGSAAASNSTHHRPHHSHAQSHAQNHSHAQSHAQNHSHAQGHTQSHNQTNTQSHSHAPSNTNNNPPEQTTPHQQSAPQNRSVLAGPGWGDLPSARPKPEPSWGEPISPATAVDNGTSAWGKPPGSCGGWGDNPSDPSGPYGRVNPPSGPAPCKPASKSMQDGWGGSPDELGGWDREEGDVWNSAASQENNSPCSSWGNLPKKGPQKVIKVPSKQDEAWILSRLIKQLTDIGFPREPAEEALKSNSMNLDQAMSALLEKKSELDRRGMGMCDYNGLLSKPLGCRPPAISKESSSDRSPFLDKVPLYVKSVLVEAAGPTAAFDGLEKDLQGSSPLSFQVEACDVALGVVSEAGEHSGLALMFLQQISFRSSFLFFYSLASRIFVVGIGFFSLCFLMTSLGGQFSAKRLGDSPFTIRAEVLGGLESRGVLRKISDMLEVIMKRIDSLSKRDNMSDTRILDELSSAIDRFQPASLIERIQAIAQNVSNMAMKVEQILQNSLAAGRVRDGRANRCEAPQDPKYPDCTSKLDWMRARWTSDPCYAFYGVDGSECSFLIYLSEVEWFCPPLPWRNHTAPTTPKPRGKRQAAFRTDIGALLEQVGTGKESLIFMKRRIRRLAGQWGQAANRLGEKLKRSWRERKKILVHVGFLTEESGDVFSPKVLKGGPLGEMVQWADILTALYTLGHSLKISISAKELQGFLGVPPGRGSCPLTGPLPFDLIYTDYHGLQQMKQHMGLSLKKHKCHIRVIDTFGTEPAYNHEEYAMLHGYRTNWGYWNLHCKQYMTMFPHTPDNSFMGFVSEELNGTQKEYIQRNKVNNMAVVYGKEASMWKGKERFLQILHRSMEIHGTVYYETQRPPEVPAFVKNHGLLPQNDLQQLLRRAKVSSQHPYAEQYIGRPHVLTVDYNNSEEFESAIREVMTTKVEPYLPYEYTCEGMLERVHAYIQHQDFCIPGVSIGNDSKVWPRNSSSHFVRLPNSSGLAWAGSVAGPSTWPPLSAMRLLLSEEGQSCVEQCQDHSLVCEPTFFHFINSKEAFTQLQIQCDALESEMNHIYPAFSVSRRDCCLQKEPLLFSCAGFHSKFQRLCPCRDFRKGQAYERRFPTCPLIPMFVDSDTVSEFKSEDGAVHVIERRCKLDVDAPRLLKRIAGVDYVYFVQKNSLNRRERTLQIEAHNETFSSRVIIKEFCCYTVHPENEDWTCFEQSASLDIKSFFGFESTVEKIAMKQYTGSIKKGKEIIEYYLKELEDEGVAVIPRWSPAVAPPAPVSIAAQPERPVSAAVSIPAACAKESHSSKEALGAPGSPADPLAGTPDDKLDADYIKRYLGDLMPLQESCLIRLRQWLQETHKGKIPKDEHILRFLRARDFNMDKAREILCQSLTWRKQHQVDYLLETWSSPQVLQDYYTGGWHHHDKDGRPLYVLRLGQMDTKGLVRALGEESLLRHVLSINEEGLRRCEENTGVFGRPISSWTCLVDLEGLNMRHLWRPGVKALLRIIEVVEANYPETLGRLLILRAPRVFPVLWTLVSPFIDENTRKKFLIYAGNDYQGPGGLVDYIDKEIIPDFLGGDCMCEVPEGGVVPKALYRTAEELETEDIRLWTDTIYQSGSVFKGSPHELLIEIIDASSVITWDFDVCKGDIVFNIFHSKRAPQPPKKDTLGAHSITSPGGNNVQLIDKSWQLGLDYSMVESPLICKEGESVQGSHVTRWPGFYILQWKFHNMPACATTSLPRVDDVLATLQVSSHKCKVMYYTEVLGSEDFRGSMTSLESSHSGFSQLSAATTSSSQSYCSSMISRGEETENLIPFHQHAPCCTVRPCLSRPAVAKPSTVGLDWNNRFLEASAKDNENVVEVFSELLQQANLPSCLSPALRRWSETFPKDSSSRPPMNKTNSCSVS</sequence>
<dbReference type="PANTHER" id="PTHR15075:SF6">
    <property type="entry name" value="ALPHA-1,6-MANNOSYLGLYCOPROTEIN 6-BETA-N-ACETYLGLUCOSAMINYLTRANSFERASE B"/>
    <property type="match status" value="1"/>
</dbReference>
<evidence type="ECO:0000313" key="20">
    <source>
        <dbReference type="Proteomes" id="UP000289886"/>
    </source>
</evidence>
<dbReference type="GO" id="GO:0030144">
    <property type="term" value="F:alpha-1,6-mannosylglycoprotein 6-beta-N-acetylglucosaminyltransferase activity"/>
    <property type="evidence" value="ECO:0007669"/>
    <property type="project" value="UniProtKB-EC"/>
</dbReference>
<dbReference type="InterPro" id="IPR009038">
    <property type="entry name" value="GOLD_dom"/>
</dbReference>
<feature type="compositionally biased region" description="Polar residues" evidence="14">
    <location>
        <begin position="543"/>
        <end position="567"/>
    </location>
</feature>
<dbReference type="PANTHER" id="PTHR15075">
    <property type="entry name" value="ALPHA-MANNOSIDE BETA-1,6-N-ACETYLGLUCOSAMINYLTRANSFERASE"/>
    <property type="match status" value="1"/>
</dbReference>
<evidence type="ECO:0000256" key="9">
    <source>
        <dbReference type="ARBA" id="ARBA00022989"/>
    </source>
</evidence>
<evidence type="ECO:0000259" key="16">
    <source>
        <dbReference type="PROSITE" id="PS50191"/>
    </source>
</evidence>
<dbReference type="PROSITE" id="PS50904">
    <property type="entry name" value="PRELI_MSF1"/>
    <property type="match status" value="1"/>
</dbReference>
<dbReference type="PROSITE" id="PS50030">
    <property type="entry name" value="UBA"/>
    <property type="match status" value="1"/>
</dbReference>
<gene>
    <name evidence="19" type="ORF">EOD39_3336</name>
</gene>
<feature type="compositionally biased region" description="Polar residues" evidence="14">
    <location>
        <begin position="281"/>
        <end position="297"/>
    </location>
</feature>
<dbReference type="SUPFAM" id="SSF46938">
    <property type="entry name" value="CRAL/TRIO N-terminal domain"/>
    <property type="match status" value="1"/>
</dbReference>
<keyword evidence="9" id="KW-1133">Transmembrane helix</keyword>
<dbReference type="Pfam" id="PF00650">
    <property type="entry name" value="CRAL_TRIO"/>
    <property type="match status" value="1"/>
</dbReference>
<evidence type="ECO:0000259" key="17">
    <source>
        <dbReference type="PROSITE" id="PS50866"/>
    </source>
</evidence>
<feature type="compositionally biased region" description="Basic residues" evidence="14">
    <location>
        <begin position="941"/>
        <end position="950"/>
    </location>
</feature>
<dbReference type="CDD" id="cd00170">
    <property type="entry name" value="SEC14"/>
    <property type="match status" value="1"/>
</dbReference>
<feature type="region of interest" description="Disordered" evidence="14">
    <location>
        <begin position="472"/>
        <end position="1108"/>
    </location>
</feature>
<feature type="compositionally biased region" description="Pro residues" evidence="14">
    <location>
        <begin position="96"/>
        <end position="111"/>
    </location>
</feature>
<dbReference type="InterPro" id="IPR019486">
    <property type="entry name" value="Argonaute_hook_dom"/>
</dbReference>
<keyword evidence="6" id="KW-0808">Transferase</keyword>
<feature type="domain" description="GOLD" evidence="17">
    <location>
        <begin position="2520"/>
        <end position="2673"/>
    </location>
</feature>
<dbReference type="SMART" id="SM00165">
    <property type="entry name" value="UBA"/>
    <property type="match status" value="1"/>
</dbReference>
<feature type="compositionally biased region" description="Low complexity" evidence="14">
    <location>
        <begin position="991"/>
        <end position="1005"/>
    </location>
</feature>
<evidence type="ECO:0000256" key="7">
    <source>
        <dbReference type="ARBA" id="ARBA00022692"/>
    </source>
</evidence>
<evidence type="ECO:0000256" key="10">
    <source>
        <dbReference type="ARBA" id="ARBA00023034"/>
    </source>
</evidence>
<feature type="compositionally biased region" description="Low complexity" evidence="14">
    <location>
        <begin position="174"/>
        <end position="189"/>
    </location>
</feature>
<dbReference type="SUPFAM" id="SSF46934">
    <property type="entry name" value="UBA-like"/>
    <property type="match status" value="1"/>
</dbReference>
<feature type="compositionally biased region" description="Basic and acidic residues" evidence="14">
    <location>
        <begin position="732"/>
        <end position="744"/>
    </location>
</feature>
<keyword evidence="7" id="KW-0812">Transmembrane</keyword>
<dbReference type="Proteomes" id="UP000289886">
    <property type="component" value="Unassembled WGS sequence"/>
</dbReference>